<dbReference type="PROSITE" id="PS50888">
    <property type="entry name" value="BHLH"/>
    <property type="match status" value="1"/>
</dbReference>
<feature type="compositionally biased region" description="Basic residues" evidence="6">
    <location>
        <begin position="186"/>
        <end position="195"/>
    </location>
</feature>
<dbReference type="GO" id="GO:0000981">
    <property type="term" value="F:DNA-binding transcription factor activity, RNA polymerase II-specific"/>
    <property type="evidence" value="ECO:0007669"/>
    <property type="project" value="TreeGrafter"/>
</dbReference>
<dbReference type="AlphaFoldDB" id="A0A3P6EXS4"/>
<feature type="compositionally biased region" description="Basic and acidic residues" evidence="6">
    <location>
        <begin position="196"/>
        <end position="214"/>
    </location>
</feature>
<dbReference type="GO" id="GO:0005634">
    <property type="term" value="C:nucleus"/>
    <property type="evidence" value="ECO:0007669"/>
    <property type="project" value="UniProtKB-SubCell"/>
</dbReference>
<organism evidence="8">
    <name type="scientific">Brassica oleracea</name>
    <name type="common">Wild cabbage</name>
    <dbReference type="NCBI Taxonomy" id="3712"/>
    <lineage>
        <taxon>Eukaryota</taxon>
        <taxon>Viridiplantae</taxon>
        <taxon>Streptophyta</taxon>
        <taxon>Embryophyta</taxon>
        <taxon>Tracheophyta</taxon>
        <taxon>Spermatophyta</taxon>
        <taxon>Magnoliopsida</taxon>
        <taxon>eudicotyledons</taxon>
        <taxon>Gunneridae</taxon>
        <taxon>Pentapetalae</taxon>
        <taxon>rosids</taxon>
        <taxon>malvids</taxon>
        <taxon>Brassicales</taxon>
        <taxon>Brassicaceae</taxon>
        <taxon>Brassiceae</taxon>
        <taxon>Brassica</taxon>
    </lineage>
</organism>
<evidence type="ECO:0000256" key="6">
    <source>
        <dbReference type="SAM" id="MobiDB-lite"/>
    </source>
</evidence>
<comment type="subcellular location">
    <subcellularLocation>
        <location evidence="1">Nucleus</location>
    </subcellularLocation>
</comment>
<evidence type="ECO:0000256" key="5">
    <source>
        <dbReference type="ARBA" id="ARBA00023242"/>
    </source>
</evidence>
<dbReference type="InterPro" id="IPR011598">
    <property type="entry name" value="bHLH_dom"/>
</dbReference>
<keyword evidence="5" id="KW-0539">Nucleus</keyword>
<dbReference type="GO" id="GO:0009733">
    <property type="term" value="P:response to auxin"/>
    <property type="evidence" value="ECO:0007669"/>
    <property type="project" value="UniProtKB-ARBA"/>
</dbReference>
<evidence type="ECO:0000256" key="4">
    <source>
        <dbReference type="ARBA" id="ARBA00023163"/>
    </source>
</evidence>
<protein>
    <recommendedName>
        <fullName evidence="7">BHLH domain-containing protein</fullName>
    </recommendedName>
</protein>
<dbReference type="SUPFAM" id="SSF47459">
    <property type="entry name" value="HLH, helix-loop-helix DNA-binding domain"/>
    <property type="match status" value="1"/>
</dbReference>
<sequence>MEAMGEWSSSLGGMYTYATEEADFMNQLLASYDHPGTGSASGTTGGDHHGLYWSLGSHHNHLTLMPEASSFCFSGESSSYSVGNSGYYAAVPPAVEENNNVPMDFGLEDATINTNSYLVGEETSECDVEKYSSGKTLFPLETVVENHNEEESILQSEISVTTTDQHQKSLTGSKKRSRATSADKNKRTKVSKRGQKNIEMRDDTNNGKEDEGEKVKKRKSGTMMSRQNSSTTFCSEEESQCPSQDDGEEDEEDASKALNLNGKTRASRGAATDPQSLYARVNIFLFKNHHLVVQKRRERINERLRILQNLVPNGTKVDISTMLEEAVHYVKFLQLQIKLLSSDDLWMYAPIAFNGMDIGLNSPR</sequence>
<gene>
    <name evidence="8" type="ORF">BOLC7T46441H</name>
</gene>
<keyword evidence="2" id="KW-0805">Transcription regulation</keyword>
<dbReference type="PANTHER" id="PTHR16223:SF338">
    <property type="entry name" value="TRANSCRIPTION FACTOR RSL2"/>
    <property type="match status" value="1"/>
</dbReference>
<feature type="compositionally biased region" description="Polar residues" evidence="6">
    <location>
        <begin position="222"/>
        <end position="234"/>
    </location>
</feature>
<feature type="domain" description="BHLH" evidence="7">
    <location>
        <begin position="284"/>
        <end position="333"/>
    </location>
</feature>
<evidence type="ECO:0000259" key="7">
    <source>
        <dbReference type="PROSITE" id="PS50888"/>
    </source>
</evidence>
<evidence type="ECO:0000256" key="2">
    <source>
        <dbReference type="ARBA" id="ARBA00023015"/>
    </source>
</evidence>
<evidence type="ECO:0000256" key="3">
    <source>
        <dbReference type="ARBA" id="ARBA00023125"/>
    </source>
</evidence>
<proteinExistence type="predicted"/>
<keyword evidence="3" id="KW-0238">DNA-binding</keyword>
<feature type="compositionally biased region" description="Acidic residues" evidence="6">
    <location>
        <begin position="235"/>
        <end position="253"/>
    </location>
</feature>
<keyword evidence="4" id="KW-0804">Transcription</keyword>
<evidence type="ECO:0000313" key="8">
    <source>
        <dbReference type="EMBL" id="VDD40881.1"/>
    </source>
</evidence>
<dbReference type="PANTHER" id="PTHR16223">
    <property type="entry name" value="TRANSCRIPTION FACTOR BHLH83-RELATED"/>
    <property type="match status" value="1"/>
</dbReference>
<reference evidence="8" key="1">
    <citation type="submission" date="2018-11" db="EMBL/GenBank/DDBJ databases">
        <authorList>
            <consortium name="Genoscope - CEA"/>
            <person name="William W."/>
        </authorList>
    </citation>
    <scope>NUCLEOTIDE SEQUENCE</scope>
</reference>
<dbReference type="InterPro" id="IPR045843">
    <property type="entry name" value="IND-like"/>
</dbReference>
<dbReference type="GO" id="GO:0048766">
    <property type="term" value="P:root hair initiation"/>
    <property type="evidence" value="ECO:0007669"/>
    <property type="project" value="UniProtKB-ARBA"/>
</dbReference>
<dbReference type="Pfam" id="PF00010">
    <property type="entry name" value="HLH"/>
    <property type="match status" value="1"/>
</dbReference>
<dbReference type="EMBL" id="LR031876">
    <property type="protein sequence ID" value="VDD40881.1"/>
    <property type="molecule type" value="Genomic_DNA"/>
</dbReference>
<evidence type="ECO:0000256" key="1">
    <source>
        <dbReference type="ARBA" id="ARBA00004123"/>
    </source>
</evidence>
<feature type="compositionally biased region" description="Polar residues" evidence="6">
    <location>
        <begin position="157"/>
        <end position="172"/>
    </location>
</feature>
<dbReference type="InterPro" id="IPR036638">
    <property type="entry name" value="HLH_DNA-bd_sf"/>
</dbReference>
<dbReference type="FunFam" id="4.10.280.10:FF:000022">
    <property type="entry name" value="Basic helix-loop-helix transcription factor"/>
    <property type="match status" value="1"/>
</dbReference>
<dbReference type="GO" id="GO:0000978">
    <property type="term" value="F:RNA polymerase II cis-regulatory region sequence-specific DNA binding"/>
    <property type="evidence" value="ECO:0007669"/>
    <property type="project" value="TreeGrafter"/>
</dbReference>
<feature type="region of interest" description="Disordered" evidence="6">
    <location>
        <begin position="157"/>
        <end position="254"/>
    </location>
</feature>
<dbReference type="CDD" id="cd11454">
    <property type="entry name" value="bHLH_AtIND_like"/>
    <property type="match status" value="1"/>
</dbReference>
<name>A0A3P6EXS4_BRAOL</name>
<dbReference type="SMART" id="SM00353">
    <property type="entry name" value="HLH"/>
    <property type="match status" value="1"/>
</dbReference>
<accession>A0A3P6EXS4</accession>
<dbReference type="GO" id="GO:0046983">
    <property type="term" value="F:protein dimerization activity"/>
    <property type="evidence" value="ECO:0007669"/>
    <property type="project" value="InterPro"/>
</dbReference>
<dbReference type="Gene3D" id="4.10.280.10">
    <property type="entry name" value="Helix-loop-helix DNA-binding domain"/>
    <property type="match status" value="1"/>
</dbReference>